<evidence type="ECO:0000256" key="2">
    <source>
        <dbReference type="ARBA" id="ARBA00022723"/>
    </source>
</evidence>
<dbReference type="GO" id="GO:0016491">
    <property type="term" value="F:oxidoreductase activity"/>
    <property type="evidence" value="ECO:0007669"/>
    <property type="project" value="UniProtKB-KW"/>
</dbReference>
<dbReference type="GO" id="GO:0051539">
    <property type="term" value="F:4 iron, 4 sulfur cluster binding"/>
    <property type="evidence" value="ECO:0007669"/>
    <property type="project" value="UniProtKB-KW"/>
</dbReference>
<dbReference type="SUPFAM" id="SSF49785">
    <property type="entry name" value="Galactose-binding domain-like"/>
    <property type="match status" value="1"/>
</dbReference>
<keyword evidence="3" id="KW-0560">Oxidoreductase</keyword>
<dbReference type="GO" id="GO:0000272">
    <property type="term" value="P:polysaccharide catabolic process"/>
    <property type="evidence" value="ECO:0007669"/>
    <property type="project" value="InterPro"/>
</dbReference>
<evidence type="ECO:0000256" key="3">
    <source>
        <dbReference type="ARBA" id="ARBA00023002"/>
    </source>
</evidence>
<evidence type="ECO:0000256" key="4">
    <source>
        <dbReference type="ARBA" id="ARBA00023004"/>
    </source>
</evidence>
<dbReference type="PANTHER" id="PTHR43498:SF1">
    <property type="entry name" value="COB--COM HETERODISULFIDE REDUCTASE IRON-SULFUR SUBUNIT A"/>
    <property type="match status" value="1"/>
</dbReference>
<keyword evidence="5" id="KW-0411">Iron-sulfur</keyword>
<feature type="domain" description="F5/8 type C" evidence="8">
    <location>
        <begin position="336"/>
        <end position="450"/>
    </location>
</feature>
<dbReference type="InterPro" id="IPR036439">
    <property type="entry name" value="Dockerin_dom_sf"/>
</dbReference>
<name>A0A1W6LJ45_9BACT</name>
<feature type="region of interest" description="Disordered" evidence="6">
    <location>
        <begin position="326"/>
        <end position="346"/>
    </location>
</feature>
<dbReference type="InterPro" id="IPR039650">
    <property type="entry name" value="HdrA-like"/>
</dbReference>
<keyword evidence="10" id="KW-1185">Reference proteome</keyword>
<keyword evidence="2" id="KW-0479">Metal-binding</keyword>
<keyword evidence="7" id="KW-0732">Signal</keyword>
<evidence type="ECO:0000313" key="10">
    <source>
        <dbReference type="Proteomes" id="UP000193334"/>
    </source>
</evidence>
<evidence type="ECO:0000256" key="6">
    <source>
        <dbReference type="SAM" id="MobiDB-lite"/>
    </source>
</evidence>
<dbReference type="Gene3D" id="1.25.10.10">
    <property type="entry name" value="Leucine-rich Repeat Variant"/>
    <property type="match status" value="1"/>
</dbReference>
<dbReference type="SUPFAM" id="SSF63446">
    <property type="entry name" value="Type I dockerin domain"/>
    <property type="match status" value="1"/>
</dbReference>
<protein>
    <submittedName>
        <fullName evidence="9">3-ketosteroid-delta-1-dehydrogenase</fullName>
    </submittedName>
</protein>
<dbReference type="Pfam" id="PF12831">
    <property type="entry name" value="FAD_oxidored"/>
    <property type="match status" value="3"/>
</dbReference>
<feature type="signal peptide" evidence="7">
    <location>
        <begin position="1"/>
        <end position="22"/>
    </location>
</feature>
<dbReference type="SUPFAM" id="SSF51905">
    <property type="entry name" value="FAD/NAD(P)-binding domain"/>
    <property type="match status" value="2"/>
</dbReference>
<evidence type="ECO:0000256" key="1">
    <source>
        <dbReference type="ARBA" id="ARBA00022485"/>
    </source>
</evidence>
<keyword evidence="1" id="KW-0004">4Fe-4S</keyword>
<dbReference type="PANTHER" id="PTHR43498">
    <property type="entry name" value="FERREDOXIN:COB-COM HETERODISULFIDE REDUCTASE SUBUNIT A"/>
    <property type="match status" value="1"/>
</dbReference>
<evidence type="ECO:0000256" key="7">
    <source>
        <dbReference type="SAM" id="SignalP"/>
    </source>
</evidence>
<dbReference type="Gene3D" id="2.60.120.260">
    <property type="entry name" value="Galactose-binding domain-like"/>
    <property type="match status" value="1"/>
</dbReference>
<proteinExistence type="predicted"/>
<dbReference type="Proteomes" id="UP000193334">
    <property type="component" value="Chromosome"/>
</dbReference>
<evidence type="ECO:0000259" key="8">
    <source>
        <dbReference type="Pfam" id="PF00754"/>
    </source>
</evidence>
<dbReference type="GO" id="GO:0046872">
    <property type="term" value="F:metal ion binding"/>
    <property type="evidence" value="ECO:0007669"/>
    <property type="project" value="UniProtKB-KW"/>
</dbReference>
<dbReference type="STRING" id="1941349.STSP1_00147"/>
<gene>
    <name evidence="9" type="ORF">STSP1_00147</name>
</gene>
<dbReference type="InterPro" id="IPR000421">
    <property type="entry name" value="FA58C"/>
</dbReference>
<dbReference type="InterPro" id="IPR008979">
    <property type="entry name" value="Galactose-bd-like_sf"/>
</dbReference>
<dbReference type="Gene3D" id="1.10.1330.10">
    <property type="entry name" value="Dockerin domain"/>
    <property type="match status" value="1"/>
</dbReference>
<dbReference type="InterPro" id="IPR036188">
    <property type="entry name" value="FAD/NAD-bd_sf"/>
</dbReference>
<dbReference type="RefSeq" id="WP_085754511.1">
    <property type="nucleotide sequence ID" value="NZ_CP021023.1"/>
</dbReference>
<keyword evidence="4" id="KW-0408">Iron</keyword>
<dbReference type="KEGG" id="pbp:STSP1_00147"/>
<dbReference type="Gene3D" id="3.50.50.60">
    <property type="entry name" value="FAD/NAD(P)-binding domain"/>
    <property type="match status" value="1"/>
</dbReference>
<reference evidence="10" key="1">
    <citation type="submission" date="2017-04" db="EMBL/GenBank/DDBJ databases">
        <title>Comparative genomics and description of representatives of a novel lineage of planctomycetes thriving in anoxic sediments.</title>
        <authorList>
            <person name="Spring S."/>
            <person name="Bunk B."/>
            <person name="Sproer C."/>
        </authorList>
    </citation>
    <scope>NUCLEOTIDE SEQUENCE [LARGE SCALE GENOMIC DNA]</scope>
    <source>
        <strain evidence="10">ST-PulAB-D4</strain>
    </source>
</reference>
<dbReference type="InterPro" id="IPR011989">
    <property type="entry name" value="ARM-like"/>
</dbReference>
<sequence precursor="true">MTNGKFSHLLIIVLVLSTASYAAFWDGGAGTTSWNDAANWDPDGVPTPDTDLELGAEPAQEIVISANASSSRIDLGYENGKDVNLTVDGATLTTKWFVNASKKVDATVNITNGGTLDTAYNRLYISNYGTGVINVYDGTVKNLNTEYGIFMCGKPAGEATINLYDGEIIANGIETGNQWTVNIGSGELKLNGDHRAFMNTYSDNFNPIQGMTDIKVNYDSDTDKTVIYAEKDEQENYVLEEPREIPVVAENDIVVVGGSTAAVSAAVSASESGASVYLVAPKKYLGEDVCGSYRLWLENGVDPNNELAQTVFEEPEPYQGTLDYEYTASVPSDPKHEDTDPPSLLNDGKFTNPVSQSIQYNSDVTITVDLGERLSFDKTNVMAYQRDDNFEVKDVTVYGSNDSQSWDELAFIENELLGTGSYEEDPIDLVADLDAKYRYLRFEVRKPENVSRMLLAEVQVLLAQQEATGRRPPTPMQVKTELNNALFDADVPYVFGSYATEIIRDSENQPAGVVVTNRSGRQAILGKVIIDATARASVARNSGAEFEPYPQGISSFQRYVIRGPEQTAPNIQSRKMTAPVSGPYSGNYEAVEYQVSVNMIDDSYASFAAAEMSIRDLTFSIEQVDSSENIWQVPPDPVISRNPYTGNYTSVSDIPEGAFLPVSTDRIYVLGGCADVSRSTAENLLYPPVYIALGERIGGFAAAKAMSLPEQEDVKLKSNHKSPTINGVVKESKYGISPTRFCQSMIPAQQRSLKVLAEYDVVVVGGGTAGAPAAISAARDGADTLVVELLHDLGGVGTLGLIGNYYAGNRVGFTSEIDQGIAQMNPPELCENSDWNIEAKKQWYRNEIMSAGGDIWFETIGCGAVVEDNKVKGVVVATPFGRGVVLADVVIDSTGNADIAICAGSDYRYTDDEHAALQGTGFPPRNLNDNYSKYFWYANNDWTYVEETDTMDVFRTVLTGFNKWSSAYDISQFILTRERRRIVGEHFLDVVDFLNLRTFPDTITKAYGGHYDTHGMTVHKFFDIKTSQTNNYCYIPYRSLIPENLDGILATGLGISAHRDTIPVIRMQPDIQNQGYAAGLAAAYAAHNGGHTRTIDIEQLQQDLVDKDILEPEVKGHTDSFPFTETQIQQSVDQMIGSSEYSGLKRILAQPNDAVPYLEQACINTANSQDARFRAAHVLGMLGNDTGIDLIIDAVQNFSEWDEGLKVNVPAGVERDFGNSLSELDSYIVALGRTGNPAGLQAILDKVELLNAGHELSHHRAVAIALESIASPQAAEPLANLLAEEGMTGFAITDIEQAIPKTYTSRGKTLRELILARALYRCGDHQDVALNILQQYKSDLRGHYSRHAHAVLRKADVNCDSCVDFKDVAFLGKNWLKFCDMCYGADLNSDKVADIQDLTIMGSQWLEDM</sequence>
<evidence type="ECO:0000256" key="5">
    <source>
        <dbReference type="ARBA" id="ARBA00023014"/>
    </source>
</evidence>
<organism evidence="9 10">
    <name type="scientific">Sedimentisphaera salicampi</name>
    <dbReference type="NCBI Taxonomy" id="1941349"/>
    <lineage>
        <taxon>Bacteria</taxon>
        <taxon>Pseudomonadati</taxon>
        <taxon>Planctomycetota</taxon>
        <taxon>Phycisphaerae</taxon>
        <taxon>Sedimentisphaerales</taxon>
        <taxon>Sedimentisphaeraceae</taxon>
        <taxon>Sedimentisphaera</taxon>
    </lineage>
</organism>
<dbReference type="EMBL" id="CP021023">
    <property type="protein sequence ID" value="ARN55782.1"/>
    <property type="molecule type" value="Genomic_DNA"/>
</dbReference>
<feature type="chain" id="PRO_5012845754" evidence="7">
    <location>
        <begin position="23"/>
        <end position="1409"/>
    </location>
</feature>
<evidence type="ECO:0000313" key="9">
    <source>
        <dbReference type="EMBL" id="ARN55782.1"/>
    </source>
</evidence>
<accession>A0A1W6LJ45</accession>
<dbReference type="Pfam" id="PF00754">
    <property type="entry name" value="F5_F8_type_C"/>
    <property type="match status" value="1"/>
</dbReference>